<evidence type="ECO:0000313" key="2">
    <source>
        <dbReference type="Proteomes" id="UP000545074"/>
    </source>
</evidence>
<dbReference type="RefSeq" id="WP_182389729.1">
    <property type="nucleotide sequence ID" value="NZ_JACGCX010000009.1"/>
</dbReference>
<evidence type="ECO:0008006" key="3">
    <source>
        <dbReference type="Google" id="ProtNLM"/>
    </source>
</evidence>
<proteinExistence type="predicted"/>
<dbReference type="InterPro" id="IPR013785">
    <property type="entry name" value="Aldolase_TIM"/>
</dbReference>
<protein>
    <recommendedName>
        <fullName evidence="3">4-hydroxy-tetrahydrodipicolinate synthase</fullName>
    </recommendedName>
</protein>
<dbReference type="Gene3D" id="3.20.20.70">
    <property type="entry name" value="Aldolase class I"/>
    <property type="match status" value="1"/>
</dbReference>
<organism evidence="1 2">
    <name type="scientific">Pseudomonas juntendi</name>
    <dbReference type="NCBI Taxonomy" id="2666183"/>
    <lineage>
        <taxon>Bacteria</taxon>
        <taxon>Pseudomonadati</taxon>
        <taxon>Pseudomonadota</taxon>
        <taxon>Gammaproteobacteria</taxon>
        <taxon>Pseudomonadales</taxon>
        <taxon>Pseudomonadaceae</taxon>
        <taxon>Pseudomonas</taxon>
    </lineage>
</organism>
<dbReference type="EMBL" id="JACGCX010000009">
    <property type="protein sequence ID" value="MBA6098502.1"/>
    <property type="molecule type" value="Genomic_DNA"/>
</dbReference>
<accession>A0A7W2Q9Q9</accession>
<evidence type="ECO:0000313" key="1">
    <source>
        <dbReference type="EMBL" id="MBA6098502.1"/>
    </source>
</evidence>
<sequence length="76" mass="8222">MPKIRGIWIALVTPFRSGQVDFDALQGLAKRLLAEGVRGLMVQVVFSESSPAVIKAALSTQGVIKNELRQPLLSCT</sequence>
<comment type="caution">
    <text evidence="1">The sequence shown here is derived from an EMBL/GenBank/DDBJ whole genome shotgun (WGS) entry which is preliminary data.</text>
</comment>
<name>A0A7W2Q9Q9_9PSED</name>
<gene>
    <name evidence="1" type="ORF">H4C80_15375</name>
</gene>
<dbReference type="Proteomes" id="UP000545074">
    <property type="component" value="Unassembled WGS sequence"/>
</dbReference>
<dbReference type="AlphaFoldDB" id="A0A7W2Q9Q9"/>
<reference evidence="1 2" key="1">
    <citation type="submission" date="2020-07" db="EMBL/GenBank/DDBJ databases">
        <title>Diversity of carbapenemase encoding genes among Pseudomonas putida group clinical isolates in a tertiary Brazilian hospital.</title>
        <authorList>
            <person name="Alberto-Lei F."/>
            <person name="Nodari C.S."/>
            <person name="Streling A.P."/>
            <person name="Paulino J.T."/>
            <person name="Bessa-Neto F.O."/>
            <person name="Cayo R."/>
            <person name="Gales A.C."/>
        </authorList>
    </citation>
    <scope>NUCLEOTIDE SEQUENCE [LARGE SCALE GENOMIC DNA]</scope>
    <source>
        <strain evidence="1 2">12815</strain>
    </source>
</reference>
<dbReference type="SUPFAM" id="SSF51569">
    <property type="entry name" value="Aldolase"/>
    <property type="match status" value="1"/>
</dbReference>